<protein>
    <submittedName>
        <fullName evidence="1">Pseudouridine kinase</fullName>
    </submittedName>
</protein>
<dbReference type="RefSeq" id="WP_255399705.1">
    <property type="nucleotide sequence ID" value="NZ_JANFEA010000012.1"/>
</dbReference>
<sequence length="21" mass="2242">NNPDLSIANVISLVENAECLN</sequence>
<accession>A0A5C9ACR0</accession>
<reference evidence="1 2" key="1">
    <citation type="submission" date="2019-08" db="EMBL/GenBank/DDBJ databases">
        <title>Whole genome analysis of cultivated E. coli strains isolated from CD patients and healthy donors.</title>
        <authorList>
            <person name="Siniagina M.N."/>
            <person name="Markelova M.I."/>
            <person name="Laikov A.V."/>
            <person name="Boulygina E.A."/>
            <person name="Khusnutdinova D.R."/>
            <person name="Kharchenko A."/>
            <person name="Grigoryeva T.V."/>
        </authorList>
    </citation>
    <scope>NUCLEOTIDE SEQUENCE [LARGE SCALE GENOMIC DNA]</scope>
    <source>
        <strain evidence="1 2">3_77_5</strain>
    </source>
</reference>
<evidence type="ECO:0000313" key="1">
    <source>
        <dbReference type="EMBL" id="TXS97470.1"/>
    </source>
</evidence>
<evidence type="ECO:0000313" key="2">
    <source>
        <dbReference type="Proteomes" id="UP000321461"/>
    </source>
</evidence>
<organism evidence="1 2">
    <name type="scientific">Escherichia coli</name>
    <dbReference type="NCBI Taxonomy" id="562"/>
    <lineage>
        <taxon>Bacteria</taxon>
        <taxon>Pseudomonadati</taxon>
        <taxon>Pseudomonadota</taxon>
        <taxon>Gammaproteobacteria</taxon>
        <taxon>Enterobacterales</taxon>
        <taxon>Enterobacteriaceae</taxon>
        <taxon>Escherichia</taxon>
    </lineage>
</organism>
<dbReference type="AlphaFoldDB" id="A0A5C9ACR0"/>
<keyword evidence="1" id="KW-0808">Transferase</keyword>
<name>A0A5C9ACR0_ECOLX</name>
<gene>
    <name evidence="1" type="ORF">FWK02_33050</name>
</gene>
<dbReference type="Proteomes" id="UP000321461">
    <property type="component" value="Unassembled WGS sequence"/>
</dbReference>
<dbReference type="GO" id="GO:0016301">
    <property type="term" value="F:kinase activity"/>
    <property type="evidence" value="ECO:0007669"/>
    <property type="project" value="UniProtKB-KW"/>
</dbReference>
<dbReference type="EMBL" id="VSBS01002052">
    <property type="protein sequence ID" value="TXS97470.1"/>
    <property type="molecule type" value="Genomic_DNA"/>
</dbReference>
<proteinExistence type="predicted"/>
<keyword evidence="1" id="KW-0418">Kinase</keyword>
<comment type="caution">
    <text evidence="1">The sequence shown here is derived from an EMBL/GenBank/DDBJ whole genome shotgun (WGS) entry which is preliminary data.</text>
</comment>
<feature type="non-terminal residue" evidence="1">
    <location>
        <position position="1"/>
    </location>
</feature>